<dbReference type="PANTHER" id="PTHR16110:SF1">
    <property type="entry name" value="TBC1 DOMAIN FAMILY MEMBER 19"/>
    <property type="match status" value="1"/>
</dbReference>
<evidence type="ECO:0000313" key="4">
    <source>
        <dbReference type="Proteomes" id="UP000762676"/>
    </source>
</evidence>
<feature type="transmembrane region" description="Helical" evidence="1">
    <location>
        <begin position="163"/>
        <end position="184"/>
    </location>
</feature>
<reference evidence="3 4" key="1">
    <citation type="journal article" date="2021" name="Elife">
        <title>Chloroplast acquisition without the gene transfer in kleptoplastic sea slugs, Plakobranchus ocellatus.</title>
        <authorList>
            <person name="Maeda T."/>
            <person name="Takahashi S."/>
            <person name="Yoshida T."/>
            <person name="Shimamura S."/>
            <person name="Takaki Y."/>
            <person name="Nagai Y."/>
            <person name="Toyoda A."/>
            <person name="Suzuki Y."/>
            <person name="Arimoto A."/>
            <person name="Ishii H."/>
            <person name="Satoh N."/>
            <person name="Nishiyama T."/>
            <person name="Hasebe M."/>
            <person name="Maruyama T."/>
            <person name="Minagawa J."/>
            <person name="Obokata J."/>
            <person name="Shigenobu S."/>
        </authorList>
    </citation>
    <scope>NUCLEOTIDE SEQUENCE [LARGE SCALE GENOMIC DNA]</scope>
</reference>
<dbReference type="Proteomes" id="UP000762676">
    <property type="component" value="Unassembled WGS sequence"/>
</dbReference>
<sequence>MMVRWTELGVDGPAFMRGSSGICRGIDLSQIRPVYAPKDFLDVVIGMQNPNCTSTGNIGSSDYPWGLVHVSMKVKSLNELRLQYSELAITQSQTGIDDLQDVPPELFDTDRTRLGKKGRDTYILRHFAYNSATPPKSYIRGKLGVEEFAVTYPPNGVIPFHGFAMYVAPLCFLYNDVVQLYYVFRKMYVQYFFRLHSVSSHPQGIVSLSLLFEQLLQAEEPELFYHLKQVGCQPLKIAFKWMMRAFSGFLASDQVLLLWDRILAFDSLEVLPVLAVAIFSFRKTNLMKVQTFNAAEAVLADLFTLQVIPLLQLALFSK</sequence>
<dbReference type="EMBL" id="BMAT01006624">
    <property type="protein sequence ID" value="GFS16691.1"/>
    <property type="molecule type" value="Genomic_DNA"/>
</dbReference>
<keyword evidence="1" id="KW-0472">Membrane</keyword>
<evidence type="ECO:0000259" key="2">
    <source>
        <dbReference type="PROSITE" id="PS50086"/>
    </source>
</evidence>
<name>A0AAV4J5X9_9GAST</name>
<gene>
    <name evidence="3" type="ORF">ElyMa_003220400</name>
</gene>
<keyword evidence="1" id="KW-1133">Transmembrane helix</keyword>
<keyword evidence="4" id="KW-1185">Reference proteome</keyword>
<evidence type="ECO:0000313" key="3">
    <source>
        <dbReference type="EMBL" id="GFS16691.1"/>
    </source>
</evidence>
<comment type="caution">
    <text evidence="3">The sequence shown here is derived from an EMBL/GenBank/DDBJ whole genome shotgun (WGS) entry which is preliminary data.</text>
</comment>
<dbReference type="InterPro" id="IPR042507">
    <property type="entry name" value="TBC1D19"/>
</dbReference>
<dbReference type="AlphaFoldDB" id="A0AAV4J5X9"/>
<accession>A0AAV4J5X9</accession>
<dbReference type="InterPro" id="IPR000195">
    <property type="entry name" value="Rab-GAP-TBC_dom"/>
</dbReference>
<dbReference type="Pfam" id="PF00566">
    <property type="entry name" value="RabGAP-TBC"/>
    <property type="match status" value="1"/>
</dbReference>
<keyword evidence="1" id="KW-0812">Transmembrane</keyword>
<dbReference type="SUPFAM" id="SSF47923">
    <property type="entry name" value="Ypt/Rab-GAP domain of gyp1p"/>
    <property type="match status" value="1"/>
</dbReference>
<protein>
    <submittedName>
        <fullName evidence="3">TBC1 domain family member 19</fullName>
    </submittedName>
</protein>
<proteinExistence type="predicted"/>
<evidence type="ECO:0000256" key="1">
    <source>
        <dbReference type="SAM" id="Phobius"/>
    </source>
</evidence>
<dbReference type="InterPro" id="IPR035969">
    <property type="entry name" value="Rab-GAP_TBC_sf"/>
</dbReference>
<organism evidence="3 4">
    <name type="scientific">Elysia marginata</name>
    <dbReference type="NCBI Taxonomy" id="1093978"/>
    <lineage>
        <taxon>Eukaryota</taxon>
        <taxon>Metazoa</taxon>
        <taxon>Spiralia</taxon>
        <taxon>Lophotrochozoa</taxon>
        <taxon>Mollusca</taxon>
        <taxon>Gastropoda</taxon>
        <taxon>Heterobranchia</taxon>
        <taxon>Euthyneura</taxon>
        <taxon>Panpulmonata</taxon>
        <taxon>Sacoglossa</taxon>
        <taxon>Placobranchoidea</taxon>
        <taxon>Plakobranchidae</taxon>
        <taxon>Elysia</taxon>
    </lineage>
</organism>
<dbReference type="PROSITE" id="PS50086">
    <property type="entry name" value="TBC_RABGAP"/>
    <property type="match status" value="1"/>
</dbReference>
<dbReference type="PANTHER" id="PTHR16110">
    <property type="entry name" value="TBC1 DOMAIN FAMILY MEMBER 19"/>
    <property type="match status" value="1"/>
</dbReference>
<feature type="domain" description="Rab-GAP TBC" evidence="2">
    <location>
        <begin position="1"/>
        <end position="266"/>
    </location>
</feature>
<dbReference type="Gene3D" id="1.10.472.80">
    <property type="entry name" value="Ypt/Rab-GAP domain of gyp1p, domain 3"/>
    <property type="match status" value="1"/>
</dbReference>